<evidence type="ECO:0000256" key="2">
    <source>
        <dbReference type="ARBA" id="ARBA00005466"/>
    </source>
</evidence>
<dbReference type="PROSITE" id="PS51387">
    <property type="entry name" value="FAD_PCMH"/>
    <property type="match status" value="1"/>
</dbReference>
<protein>
    <recommendedName>
        <fullName evidence="9">FAD-binding PCMH-type domain-containing protein</fullName>
    </recommendedName>
</protein>
<organism evidence="10 11">
    <name type="scientific">Musa balbisiana</name>
    <name type="common">Banana</name>
    <dbReference type="NCBI Taxonomy" id="52838"/>
    <lineage>
        <taxon>Eukaryota</taxon>
        <taxon>Viridiplantae</taxon>
        <taxon>Streptophyta</taxon>
        <taxon>Embryophyta</taxon>
        <taxon>Tracheophyta</taxon>
        <taxon>Spermatophyta</taxon>
        <taxon>Magnoliopsida</taxon>
        <taxon>Liliopsida</taxon>
        <taxon>Zingiberales</taxon>
        <taxon>Musaceae</taxon>
        <taxon>Musa</taxon>
    </lineage>
</organism>
<keyword evidence="3" id="KW-0285">Flavoprotein</keyword>
<evidence type="ECO:0000256" key="1">
    <source>
        <dbReference type="ARBA" id="ARBA00001974"/>
    </source>
</evidence>
<dbReference type="InterPro" id="IPR016166">
    <property type="entry name" value="FAD-bd_PCMH"/>
</dbReference>
<dbReference type="SUPFAM" id="SSF56176">
    <property type="entry name" value="FAD-binding/transporter-associated domain-like"/>
    <property type="match status" value="1"/>
</dbReference>
<evidence type="ECO:0000256" key="5">
    <source>
        <dbReference type="ARBA" id="ARBA00022827"/>
    </source>
</evidence>
<keyword evidence="6" id="KW-1015">Disulfide bond</keyword>
<comment type="similarity">
    <text evidence="2">Belongs to the oxygen-dependent FAD-linked oxidoreductase family.</text>
</comment>
<evidence type="ECO:0000256" key="6">
    <source>
        <dbReference type="ARBA" id="ARBA00023157"/>
    </source>
</evidence>
<dbReference type="InterPro" id="IPR016167">
    <property type="entry name" value="FAD-bd_PCMH_sub1"/>
</dbReference>
<keyword evidence="11" id="KW-1185">Reference proteome</keyword>
<comment type="caution">
    <text evidence="10">The sequence shown here is derived from an EMBL/GenBank/DDBJ whole genome shotgun (WGS) entry which is preliminary data.</text>
</comment>
<evidence type="ECO:0000313" key="10">
    <source>
        <dbReference type="EMBL" id="THU74853.1"/>
    </source>
</evidence>
<feature type="domain" description="FAD-binding PCMH-type" evidence="9">
    <location>
        <begin position="73"/>
        <end position="162"/>
    </location>
</feature>
<evidence type="ECO:0000256" key="3">
    <source>
        <dbReference type="ARBA" id="ARBA00022630"/>
    </source>
</evidence>
<comment type="cofactor">
    <cofactor evidence="1">
        <name>FAD</name>
        <dbReference type="ChEBI" id="CHEBI:57692"/>
    </cofactor>
</comment>
<dbReference type="Pfam" id="PF01565">
    <property type="entry name" value="FAD_binding_4"/>
    <property type="match status" value="1"/>
</dbReference>
<dbReference type="AlphaFoldDB" id="A0A4S8KHR0"/>
<reference evidence="10 11" key="1">
    <citation type="journal article" date="2019" name="Nat. Plants">
        <title>Genome sequencing of Musa balbisiana reveals subgenome evolution and function divergence in polyploid bananas.</title>
        <authorList>
            <person name="Yao X."/>
        </authorList>
    </citation>
    <scope>NUCLEOTIDE SEQUENCE [LARGE SCALE GENOMIC DNA]</scope>
    <source>
        <strain evidence="11">cv. DH-PKW</strain>
        <tissue evidence="10">Leaves</tissue>
    </source>
</reference>
<dbReference type="EMBL" id="PYDT01000001">
    <property type="protein sequence ID" value="THU74853.1"/>
    <property type="molecule type" value="Genomic_DNA"/>
</dbReference>
<dbReference type="GO" id="GO:0071949">
    <property type="term" value="F:FAD binding"/>
    <property type="evidence" value="ECO:0007669"/>
    <property type="project" value="InterPro"/>
</dbReference>
<evidence type="ECO:0000256" key="7">
    <source>
        <dbReference type="ARBA" id="ARBA00023180"/>
    </source>
</evidence>
<evidence type="ECO:0000259" key="9">
    <source>
        <dbReference type="PROSITE" id="PS51387"/>
    </source>
</evidence>
<dbReference type="PANTHER" id="PTHR32448">
    <property type="entry name" value="OS08G0158400 PROTEIN"/>
    <property type="match status" value="1"/>
</dbReference>
<dbReference type="FunFam" id="3.30.43.10:FF:000004">
    <property type="entry name" value="Berberine bridge enzyme-like 15"/>
    <property type="match status" value="1"/>
</dbReference>
<proteinExistence type="inferred from homology"/>
<name>A0A4S8KHR0_MUSBA</name>
<evidence type="ECO:0000313" key="11">
    <source>
        <dbReference type="Proteomes" id="UP000317650"/>
    </source>
</evidence>
<keyword evidence="4 8" id="KW-0732">Signal</keyword>
<accession>A0A4S8KHR0</accession>
<dbReference type="InterPro" id="IPR006094">
    <property type="entry name" value="Oxid_FAD_bind_N"/>
</dbReference>
<keyword evidence="5" id="KW-0274">FAD</keyword>
<sequence>MAAVSYYLSLSVAACLCIFSVSSLSDHESFLRCLSSHVSPTTNLSQLLYLPNSPDYSSLLFSSIQNLRFASSETPKPLLIVSPADEFQVQASVICCRCHGLSIRARSGGHDYEGLSYRSEKASSFVLLDLEKLRSVTVDVEHGVAWVEAACSPFAERWSRER</sequence>
<keyword evidence="7" id="KW-0325">Glycoprotein</keyword>
<dbReference type="InterPro" id="IPR036318">
    <property type="entry name" value="FAD-bd_PCMH-like_sf"/>
</dbReference>
<evidence type="ECO:0000256" key="4">
    <source>
        <dbReference type="ARBA" id="ARBA00022729"/>
    </source>
</evidence>
<dbReference type="Proteomes" id="UP000317650">
    <property type="component" value="Chromosome 4"/>
</dbReference>
<feature type="signal peptide" evidence="8">
    <location>
        <begin position="1"/>
        <end position="25"/>
    </location>
</feature>
<dbReference type="Gene3D" id="3.30.43.10">
    <property type="entry name" value="Uridine Diphospho-n-acetylenolpyruvylglucosamine Reductase, domain 2"/>
    <property type="match status" value="1"/>
</dbReference>
<evidence type="ECO:0000256" key="8">
    <source>
        <dbReference type="SAM" id="SignalP"/>
    </source>
</evidence>
<gene>
    <name evidence="10" type="ORF">C4D60_Mb04t37790</name>
</gene>
<feature type="chain" id="PRO_5020582927" description="FAD-binding PCMH-type domain-containing protein" evidence="8">
    <location>
        <begin position="26"/>
        <end position="162"/>
    </location>
</feature>
<dbReference type="STRING" id="52838.A0A4S8KHR0"/>